<feature type="transmembrane region" description="Helical" evidence="6">
    <location>
        <begin position="295"/>
        <end position="315"/>
    </location>
</feature>
<evidence type="ECO:0000256" key="3">
    <source>
        <dbReference type="ARBA" id="ARBA00022692"/>
    </source>
</evidence>
<name>A0A8I0AH12_9FIRM</name>
<dbReference type="SUPFAM" id="SSF103473">
    <property type="entry name" value="MFS general substrate transporter"/>
    <property type="match status" value="1"/>
</dbReference>
<dbReference type="InterPro" id="IPR001927">
    <property type="entry name" value="Na/Gal_symport"/>
</dbReference>
<evidence type="ECO:0000313" key="8">
    <source>
        <dbReference type="EMBL" id="MBC5649906.1"/>
    </source>
</evidence>
<feature type="transmembrane region" description="Helical" evidence="6">
    <location>
        <begin position="327"/>
        <end position="346"/>
    </location>
</feature>
<comment type="caution">
    <text evidence="8">The sequence shown here is derived from an EMBL/GenBank/DDBJ whole genome shotgun (WGS) entry which is preliminary data.</text>
</comment>
<dbReference type="InterPro" id="IPR036259">
    <property type="entry name" value="MFS_trans_sf"/>
</dbReference>
<dbReference type="GO" id="GO:0006814">
    <property type="term" value="P:sodium ion transport"/>
    <property type="evidence" value="ECO:0007669"/>
    <property type="project" value="InterPro"/>
</dbReference>
<dbReference type="Gene3D" id="1.20.1250.20">
    <property type="entry name" value="MFS general substrate transporter like domains"/>
    <property type="match status" value="1"/>
</dbReference>
<feature type="transmembrane region" description="Helical" evidence="6">
    <location>
        <begin position="25"/>
        <end position="48"/>
    </location>
</feature>
<feature type="domain" description="Major facilitator superfamily (MFS) profile" evidence="7">
    <location>
        <begin position="1"/>
        <end position="349"/>
    </location>
</feature>
<feature type="transmembrane region" description="Helical" evidence="6">
    <location>
        <begin position="190"/>
        <end position="208"/>
    </location>
</feature>
<gene>
    <name evidence="8" type="ORF">H8S54_01900</name>
</gene>
<reference evidence="8 9" key="1">
    <citation type="submission" date="2020-08" db="EMBL/GenBank/DDBJ databases">
        <title>Genome public.</title>
        <authorList>
            <person name="Liu C."/>
            <person name="Sun Q."/>
        </authorList>
    </citation>
    <scope>NUCLEOTIDE SEQUENCE [LARGE SCALE GENOMIC DNA]</scope>
    <source>
        <strain evidence="8 9">BX17</strain>
    </source>
</reference>
<dbReference type="InterPro" id="IPR039672">
    <property type="entry name" value="MFS_2"/>
</dbReference>
<evidence type="ECO:0000256" key="2">
    <source>
        <dbReference type="ARBA" id="ARBA00022448"/>
    </source>
</evidence>
<dbReference type="NCBIfam" id="TIGR00792">
    <property type="entry name" value="gph"/>
    <property type="match status" value="1"/>
</dbReference>
<protein>
    <submittedName>
        <fullName evidence="8">MFS transporter</fullName>
    </submittedName>
</protein>
<evidence type="ECO:0000256" key="1">
    <source>
        <dbReference type="ARBA" id="ARBA00004651"/>
    </source>
</evidence>
<feature type="transmembrane region" description="Helical" evidence="6">
    <location>
        <begin position="238"/>
        <end position="262"/>
    </location>
</feature>
<dbReference type="GO" id="GO:0015293">
    <property type="term" value="F:symporter activity"/>
    <property type="evidence" value="ECO:0007669"/>
    <property type="project" value="InterPro"/>
</dbReference>
<dbReference type="Proteomes" id="UP000652847">
    <property type="component" value="Unassembled WGS sequence"/>
</dbReference>
<accession>A0A8I0AH12</accession>
<evidence type="ECO:0000256" key="6">
    <source>
        <dbReference type="SAM" id="Phobius"/>
    </source>
</evidence>
<feature type="transmembrane region" description="Helical" evidence="6">
    <location>
        <begin position="215"/>
        <end position="232"/>
    </location>
</feature>
<feature type="transmembrane region" description="Helical" evidence="6">
    <location>
        <begin position="101"/>
        <end position="119"/>
    </location>
</feature>
<sequence length="366" mass="39621">MVVYPFCSITGPDVHSTGFGTTGKIIYAFLTYNLAVTVVYTAINLPFGSLAALMTKNQTERGYLNISKMVFAFGGGMVVNAATLPLVKYFGNDSSAWQKTFLIYGVVAIIFFLIVFFTTKEAVTEEAKKAGSEEKVNIPQALKSLIKNKYWMILLAIFFLNSVVNAFIGVNVYYAQYIMNDDSLIGNLSIFQNIASFAAFAVCTGIIRKIGKQKIAISGVAISFIGYAMVLLNPTSYAVLYIAAIIKGVGNAALSGVMYGMLADTVEYNDWKSGIRAEGLVFSANSIGQKIGSGIGSAVLGWVLAAFGFVSSSAAQPASAISGIRVIFLYVPLVVFAIMFIILLFYKLDKEYGHIVEDLEKRAKRA</sequence>
<feature type="transmembrane region" description="Helical" evidence="6">
    <location>
        <begin position="150"/>
        <end position="170"/>
    </location>
</feature>
<proteinExistence type="predicted"/>
<evidence type="ECO:0000313" key="9">
    <source>
        <dbReference type="Proteomes" id="UP000652847"/>
    </source>
</evidence>
<keyword evidence="2" id="KW-0813">Transport</keyword>
<dbReference type="PANTHER" id="PTHR11328:SF24">
    <property type="entry name" value="MAJOR FACILITATOR SUPERFAMILY (MFS) PROFILE DOMAIN-CONTAINING PROTEIN"/>
    <property type="match status" value="1"/>
</dbReference>
<dbReference type="EMBL" id="JACOOT010000004">
    <property type="protein sequence ID" value="MBC5649906.1"/>
    <property type="molecule type" value="Genomic_DNA"/>
</dbReference>
<organism evidence="8 9">
    <name type="scientific">Blautia segnis</name>
    <dbReference type="NCBI Taxonomy" id="2763030"/>
    <lineage>
        <taxon>Bacteria</taxon>
        <taxon>Bacillati</taxon>
        <taxon>Bacillota</taxon>
        <taxon>Clostridia</taxon>
        <taxon>Lachnospirales</taxon>
        <taxon>Lachnospiraceae</taxon>
        <taxon>Blautia</taxon>
    </lineage>
</organism>
<feature type="transmembrane region" description="Helical" evidence="6">
    <location>
        <begin position="69"/>
        <end position="89"/>
    </location>
</feature>
<dbReference type="Pfam" id="PF13347">
    <property type="entry name" value="MFS_2"/>
    <property type="match status" value="1"/>
</dbReference>
<dbReference type="GO" id="GO:0008643">
    <property type="term" value="P:carbohydrate transport"/>
    <property type="evidence" value="ECO:0007669"/>
    <property type="project" value="InterPro"/>
</dbReference>
<dbReference type="PANTHER" id="PTHR11328">
    <property type="entry name" value="MAJOR FACILITATOR SUPERFAMILY DOMAIN-CONTAINING PROTEIN"/>
    <property type="match status" value="1"/>
</dbReference>
<evidence type="ECO:0000256" key="5">
    <source>
        <dbReference type="ARBA" id="ARBA00023136"/>
    </source>
</evidence>
<dbReference type="PROSITE" id="PS50850">
    <property type="entry name" value="MFS"/>
    <property type="match status" value="1"/>
</dbReference>
<keyword evidence="5 6" id="KW-0472">Membrane</keyword>
<dbReference type="AlphaFoldDB" id="A0A8I0AH12"/>
<keyword evidence="3 6" id="KW-0812">Transmembrane</keyword>
<evidence type="ECO:0000256" key="4">
    <source>
        <dbReference type="ARBA" id="ARBA00022989"/>
    </source>
</evidence>
<keyword evidence="9" id="KW-1185">Reference proteome</keyword>
<evidence type="ECO:0000259" key="7">
    <source>
        <dbReference type="PROSITE" id="PS50850"/>
    </source>
</evidence>
<keyword evidence="4 6" id="KW-1133">Transmembrane helix</keyword>
<comment type="subcellular location">
    <subcellularLocation>
        <location evidence="1">Cell membrane</location>
        <topology evidence="1">Multi-pass membrane protein</topology>
    </subcellularLocation>
</comment>
<dbReference type="InterPro" id="IPR020846">
    <property type="entry name" value="MFS_dom"/>
</dbReference>
<dbReference type="GO" id="GO:0005886">
    <property type="term" value="C:plasma membrane"/>
    <property type="evidence" value="ECO:0007669"/>
    <property type="project" value="UniProtKB-SubCell"/>
</dbReference>